<evidence type="ECO:0000313" key="4">
    <source>
        <dbReference type="EMBL" id="TNY24284.1"/>
    </source>
</evidence>
<dbReference type="STRING" id="5288.A0A5C5G7B2"/>
<dbReference type="EMBL" id="SOZI01000004">
    <property type="protein sequence ID" value="TNY24284.1"/>
    <property type="molecule type" value="Genomic_DNA"/>
</dbReference>
<keyword evidence="2" id="KW-0560">Oxidoreductase</keyword>
<dbReference type="SUPFAM" id="SSF51735">
    <property type="entry name" value="NAD(P)-binding Rossmann-fold domains"/>
    <property type="match status" value="1"/>
</dbReference>
<sequence>MPVVSLSPLHCAEGLTLDSLLRIADASLLNPVLSWTLPVLAVLRAASTSSLDALLPALQRANYSHLVRTDRPFQLALGLFAVGVALRVNDALSRAVRNNLTRDRKGWDWKDEVVAITGGAGGLGSEVARRLGAKGIKVVVLDVAPLTSDAPSGVAYYKVDLASARDVQETALKVQREVGHPTVLVNMAGVVRAESILDMTERDVDLTYDINIKAHYHTVKAFLPHMIEQGHGHVVTIASSTAYHSAATGVAYCSSKAAALSFHEGLTEELRHLYQPASHARAVRTSVIAPAHFKTGMFAGFESAIPEFMAPSLEVGTVAGLVERTVLSGESQHLIEPFYAKCTPLGRALPTWLYAGILFFAKDAMGAVRAFKAREAQAHTKRE</sequence>
<proteinExistence type="inferred from homology"/>
<dbReference type="InterPro" id="IPR002347">
    <property type="entry name" value="SDR_fam"/>
</dbReference>
<accession>A0A5C5G7B2</accession>
<dbReference type="Proteomes" id="UP000311382">
    <property type="component" value="Unassembled WGS sequence"/>
</dbReference>
<evidence type="ECO:0000256" key="3">
    <source>
        <dbReference type="RuleBase" id="RU000363"/>
    </source>
</evidence>
<name>A0A5C5G7B2_9BASI</name>
<evidence type="ECO:0008006" key="6">
    <source>
        <dbReference type="Google" id="ProtNLM"/>
    </source>
</evidence>
<comment type="caution">
    <text evidence="4">The sequence shown here is derived from an EMBL/GenBank/DDBJ whole genome shotgun (WGS) entry which is preliminary data.</text>
</comment>
<dbReference type="PANTHER" id="PTHR24322">
    <property type="entry name" value="PKSB"/>
    <property type="match status" value="1"/>
</dbReference>
<dbReference type="GO" id="GO:0016616">
    <property type="term" value="F:oxidoreductase activity, acting on the CH-OH group of donors, NAD or NADP as acceptor"/>
    <property type="evidence" value="ECO:0007669"/>
    <property type="project" value="TreeGrafter"/>
</dbReference>
<gene>
    <name evidence="4" type="ORF">DMC30DRAFT_371652</name>
</gene>
<keyword evidence="5" id="KW-1185">Reference proteome</keyword>
<dbReference type="Gene3D" id="3.40.50.720">
    <property type="entry name" value="NAD(P)-binding Rossmann-like Domain"/>
    <property type="match status" value="1"/>
</dbReference>
<dbReference type="Pfam" id="PF00106">
    <property type="entry name" value="adh_short"/>
    <property type="match status" value="1"/>
</dbReference>
<evidence type="ECO:0000313" key="5">
    <source>
        <dbReference type="Proteomes" id="UP000311382"/>
    </source>
</evidence>
<dbReference type="PRINTS" id="PR00080">
    <property type="entry name" value="SDRFAMILY"/>
</dbReference>
<evidence type="ECO:0000256" key="2">
    <source>
        <dbReference type="ARBA" id="ARBA00023002"/>
    </source>
</evidence>
<comment type="similarity">
    <text evidence="1 3">Belongs to the short-chain dehydrogenases/reductases (SDR) family.</text>
</comment>
<reference evidence="4 5" key="1">
    <citation type="submission" date="2019-03" db="EMBL/GenBank/DDBJ databases">
        <title>Rhodosporidium diobovatum UCD-FST 08-225 genome sequencing, assembly, and annotation.</title>
        <authorList>
            <person name="Fakankun I.U."/>
            <person name="Fristensky B."/>
            <person name="Levin D.B."/>
        </authorList>
    </citation>
    <scope>NUCLEOTIDE SEQUENCE [LARGE SCALE GENOMIC DNA]</scope>
    <source>
        <strain evidence="4 5">UCD-FST 08-225</strain>
    </source>
</reference>
<dbReference type="OrthoDB" id="10253736at2759"/>
<dbReference type="AlphaFoldDB" id="A0A5C5G7B2"/>
<protein>
    <recommendedName>
        <fullName evidence="6">Retinal short-chain dehydrogenase/reductase</fullName>
    </recommendedName>
</protein>
<dbReference type="PRINTS" id="PR00081">
    <property type="entry name" value="GDHRDH"/>
</dbReference>
<organism evidence="4 5">
    <name type="scientific">Rhodotorula diobovata</name>
    <dbReference type="NCBI Taxonomy" id="5288"/>
    <lineage>
        <taxon>Eukaryota</taxon>
        <taxon>Fungi</taxon>
        <taxon>Dikarya</taxon>
        <taxon>Basidiomycota</taxon>
        <taxon>Pucciniomycotina</taxon>
        <taxon>Microbotryomycetes</taxon>
        <taxon>Sporidiobolales</taxon>
        <taxon>Sporidiobolaceae</taxon>
        <taxon>Rhodotorula</taxon>
    </lineage>
</organism>
<dbReference type="InterPro" id="IPR036291">
    <property type="entry name" value="NAD(P)-bd_dom_sf"/>
</dbReference>
<dbReference type="PANTHER" id="PTHR24322:SF736">
    <property type="entry name" value="RETINOL DEHYDROGENASE 10"/>
    <property type="match status" value="1"/>
</dbReference>
<evidence type="ECO:0000256" key="1">
    <source>
        <dbReference type="ARBA" id="ARBA00006484"/>
    </source>
</evidence>